<feature type="domain" description="LRRNT" evidence="7">
    <location>
        <begin position="75"/>
        <end position="108"/>
    </location>
</feature>
<keyword evidence="2" id="KW-0732">Signal</keyword>
<dbReference type="Pfam" id="PF13855">
    <property type="entry name" value="LRR_8"/>
    <property type="match status" value="3"/>
</dbReference>
<keyword evidence="6" id="KW-0472">Membrane</keyword>
<dbReference type="Pfam" id="PF00560">
    <property type="entry name" value="LRR_1"/>
    <property type="match status" value="2"/>
</dbReference>
<dbReference type="InterPro" id="IPR008979">
    <property type="entry name" value="Galactose-bd-like_sf"/>
</dbReference>
<keyword evidence="1" id="KW-0433">Leucine-rich repeat</keyword>
<dbReference type="InterPro" id="IPR001611">
    <property type="entry name" value="Leu-rich_rpt"/>
</dbReference>
<feature type="compositionally biased region" description="Basic and acidic residues" evidence="5">
    <location>
        <begin position="29"/>
        <end position="42"/>
    </location>
</feature>
<dbReference type="FunFam" id="3.80.10.10:FF:001164">
    <property type="entry name" value="GH01279p"/>
    <property type="match status" value="1"/>
</dbReference>
<dbReference type="GeneID" id="109480234"/>
<feature type="region of interest" description="Disordered" evidence="5">
    <location>
        <begin position="1"/>
        <end position="44"/>
    </location>
</feature>
<sequence>MASTVSKGNDRVRDRPRDPPYSCKHGLARMHDNGRTRPRATDAKASNTMQTCRVTYRSAAVVVLGLLWVVTAAFTCPEKCRCNSYKRVNCRGRWLEDVPANIPLDTTDLYLSSNSIQNLSDVDFANLTRLVVLGLSNNYIRVLPAGVFANLTSLEELSLSNNNISRLPAGVSSSHLTRLKRLDLSGNFIVDLSDGVFSNLTSLEWLSLSNNNISRLPAGVFSHLPRLKTLYLSNNHIVDLSDGVFSNLTSLVRLSLSNNNISRLPAGVFSHLTRLEWLYLDDNHIVDLSDGVFSNLTSLEWLSLSNNNISRLPAGVFSHLPRLKWLHLSYNHIVDLSDGVFLQMASLRQLYLDNNNISRLPADFSRLLFLQRLGIAGNPWRCDCSLQHVMSWVRTSRSDFITISGSPSCSSPPHMEGIELTDVTTDRVCNSRGDCTMENAEGTCVCNVVRTGQYCEEEVNVALRKNATQSPTDTVFHGAEKAVDGDYHECASIRWGELPPSWKVDLAGFYQVSRISVLSRAYRGKLLQQRR</sequence>
<dbReference type="SMART" id="SM00013">
    <property type="entry name" value="LRRNT"/>
    <property type="match status" value="1"/>
</dbReference>
<name>A0A6P5A3Y8_BRABE</name>
<dbReference type="FunFam" id="3.80.10.10:FF:000770">
    <property type="entry name" value="Uncharacterized protein"/>
    <property type="match status" value="1"/>
</dbReference>
<proteinExistence type="predicted"/>
<dbReference type="RefSeq" id="XP_019637942.1">
    <property type="nucleotide sequence ID" value="XM_019782383.1"/>
</dbReference>
<dbReference type="InterPro" id="IPR003591">
    <property type="entry name" value="Leu-rich_rpt_typical-subtyp"/>
</dbReference>
<dbReference type="InterPro" id="IPR050541">
    <property type="entry name" value="LRR_TM_domain-containing"/>
</dbReference>
<dbReference type="Gene3D" id="2.60.120.260">
    <property type="entry name" value="Galactose-binding domain-like"/>
    <property type="match status" value="1"/>
</dbReference>
<evidence type="ECO:0000256" key="4">
    <source>
        <dbReference type="ARBA" id="ARBA00023180"/>
    </source>
</evidence>
<gene>
    <name evidence="10" type="primary">LOC109480234</name>
</gene>
<protein>
    <submittedName>
        <fullName evidence="10">Carboxypeptidase N subunit 2-like</fullName>
    </submittedName>
</protein>
<feature type="domain" description="LRRCT" evidence="8">
    <location>
        <begin position="378"/>
        <end position="430"/>
    </location>
</feature>
<dbReference type="InterPro" id="IPR000372">
    <property type="entry name" value="LRRNT"/>
</dbReference>
<evidence type="ECO:0000256" key="2">
    <source>
        <dbReference type="ARBA" id="ARBA00022729"/>
    </source>
</evidence>
<dbReference type="InterPro" id="IPR032675">
    <property type="entry name" value="LRR_dom_sf"/>
</dbReference>
<dbReference type="SUPFAM" id="SSF52058">
    <property type="entry name" value="L domain-like"/>
    <property type="match status" value="1"/>
</dbReference>
<organism evidence="9 10">
    <name type="scientific">Branchiostoma belcheri</name>
    <name type="common">Amphioxus</name>
    <dbReference type="NCBI Taxonomy" id="7741"/>
    <lineage>
        <taxon>Eukaryota</taxon>
        <taxon>Metazoa</taxon>
        <taxon>Chordata</taxon>
        <taxon>Cephalochordata</taxon>
        <taxon>Leptocardii</taxon>
        <taxon>Amphioxiformes</taxon>
        <taxon>Branchiostomatidae</taxon>
        <taxon>Branchiostoma</taxon>
    </lineage>
</organism>
<dbReference type="SMART" id="SM00364">
    <property type="entry name" value="LRR_BAC"/>
    <property type="match status" value="10"/>
</dbReference>
<dbReference type="PANTHER" id="PTHR24369">
    <property type="entry name" value="ANTIGEN BSP, PUTATIVE-RELATED"/>
    <property type="match status" value="1"/>
</dbReference>
<evidence type="ECO:0000313" key="10">
    <source>
        <dbReference type="RefSeq" id="XP_019637942.1"/>
    </source>
</evidence>
<dbReference type="KEGG" id="bbel:109480234"/>
<keyword evidence="3" id="KW-0677">Repeat</keyword>
<evidence type="ECO:0000256" key="1">
    <source>
        <dbReference type="ARBA" id="ARBA00022614"/>
    </source>
</evidence>
<dbReference type="Gene3D" id="3.80.10.10">
    <property type="entry name" value="Ribonuclease Inhibitor"/>
    <property type="match status" value="3"/>
</dbReference>
<dbReference type="InterPro" id="IPR000483">
    <property type="entry name" value="Cys-rich_flank_reg_C"/>
</dbReference>
<evidence type="ECO:0000259" key="7">
    <source>
        <dbReference type="SMART" id="SM00013"/>
    </source>
</evidence>
<dbReference type="Proteomes" id="UP000515135">
    <property type="component" value="Unplaced"/>
</dbReference>
<dbReference type="PANTHER" id="PTHR24369:SF211">
    <property type="entry name" value="LEUCINE-RICH REPEAT-CONTAINING PROTEIN 15-LIKE"/>
    <property type="match status" value="1"/>
</dbReference>
<keyword evidence="4" id="KW-0325">Glycoprotein</keyword>
<accession>A0A6P5A3Y8</accession>
<dbReference type="GO" id="GO:0005886">
    <property type="term" value="C:plasma membrane"/>
    <property type="evidence" value="ECO:0007669"/>
    <property type="project" value="TreeGrafter"/>
</dbReference>
<dbReference type="SMART" id="SM00082">
    <property type="entry name" value="LRRCT"/>
    <property type="match status" value="1"/>
</dbReference>
<evidence type="ECO:0000256" key="6">
    <source>
        <dbReference type="SAM" id="Phobius"/>
    </source>
</evidence>
<dbReference type="SMART" id="SM00365">
    <property type="entry name" value="LRR_SD22"/>
    <property type="match status" value="5"/>
</dbReference>
<evidence type="ECO:0000256" key="3">
    <source>
        <dbReference type="ARBA" id="ARBA00022737"/>
    </source>
</evidence>
<dbReference type="OrthoDB" id="27267at2759"/>
<keyword evidence="6" id="KW-0812">Transmembrane</keyword>
<feature type="compositionally biased region" description="Basic and acidic residues" evidence="5">
    <location>
        <begin position="8"/>
        <end position="18"/>
    </location>
</feature>
<keyword evidence="6" id="KW-1133">Transmembrane helix</keyword>
<reference evidence="10" key="1">
    <citation type="submission" date="2025-08" db="UniProtKB">
        <authorList>
            <consortium name="RefSeq"/>
        </authorList>
    </citation>
    <scope>IDENTIFICATION</scope>
    <source>
        <tissue evidence="10">Gonad</tissue>
    </source>
</reference>
<keyword evidence="9" id="KW-1185">Reference proteome</keyword>
<evidence type="ECO:0000256" key="5">
    <source>
        <dbReference type="SAM" id="MobiDB-lite"/>
    </source>
</evidence>
<feature type="transmembrane region" description="Helical" evidence="6">
    <location>
        <begin position="54"/>
        <end position="74"/>
    </location>
</feature>
<dbReference type="SMART" id="SM00369">
    <property type="entry name" value="LRR_TYP"/>
    <property type="match status" value="10"/>
</dbReference>
<dbReference type="SUPFAM" id="SSF49785">
    <property type="entry name" value="Galactose-binding domain-like"/>
    <property type="match status" value="1"/>
</dbReference>
<evidence type="ECO:0000259" key="8">
    <source>
        <dbReference type="SMART" id="SM00082"/>
    </source>
</evidence>
<evidence type="ECO:0000313" key="9">
    <source>
        <dbReference type="Proteomes" id="UP000515135"/>
    </source>
</evidence>
<dbReference type="AlphaFoldDB" id="A0A6P5A3Y8"/>
<dbReference type="PROSITE" id="PS51450">
    <property type="entry name" value="LRR"/>
    <property type="match status" value="9"/>
</dbReference>